<dbReference type="PANTHER" id="PTHR30050:SF4">
    <property type="entry name" value="ATP-BINDING PROTEIN RV3427C IN INSERTION SEQUENCE-RELATED"/>
    <property type="match status" value="1"/>
</dbReference>
<dbReference type="PANTHER" id="PTHR30050">
    <property type="entry name" value="CHROMOSOMAL REPLICATION INITIATOR PROTEIN DNAA"/>
    <property type="match status" value="1"/>
</dbReference>
<dbReference type="AlphaFoldDB" id="A0A9D1IHJ4"/>
<dbReference type="SUPFAM" id="SSF52540">
    <property type="entry name" value="P-loop containing nucleoside triphosphate hydrolases"/>
    <property type="match status" value="1"/>
</dbReference>
<evidence type="ECO:0000313" key="2">
    <source>
        <dbReference type="EMBL" id="HIU37433.1"/>
    </source>
</evidence>
<sequence>MKTKKVVINKLSRGEIYGAMRLMKLGALLPLVRNQLENNLEYADLSFEDRIGTILYEAREQFLWRQLERVYRNGSHAKPVGAVKEEIIYSPERNLNCEVIKTLQSMDWVKGQRPYYVTICGQSGTGKSYLTEVLIREALEQNVNLCYYDFSKFMRLTEGLSSEEEFDRLADRLNRKDLIIIEDIGLFRCTEGVIKMLFRLLDKRLGSGALLFTSQYQVEDWYEYFAGELGDNGIADAMMERLKNNSQSIELKGPSLRVNRVAI</sequence>
<gene>
    <name evidence="2" type="ORF">IAC56_04080</name>
</gene>
<feature type="domain" description="IstB-like ATP-binding" evidence="1">
    <location>
        <begin position="34"/>
        <end position="259"/>
    </location>
</feature>
<comment type="caution">
    <text evidence="2">The sequence shown here is derived from an EMBL/GenBank/DDBJ whole genome shotgun (WGS) entry which is preliminary data.</text>
</comment>
<accession>A0A9D1IHJ4</accession>
<evidence type="ECO:0000313" key="3">
    <source>
        <dbReference type="Proteomes" id="UP000824083"/>
    </source>
</evidence>
<dbReference type="Pfam" id="PF01695">
    <property type="entry name" value="IstB_IS21"/>
    <property type="match status" value="1"/>
</dbReference>
<keyword evidence="2" id="KW-0547">Nucleotide-binding</keyword>
<dbReference type="CDD" id="cd00009">
    <property type="entry name" value="AAA"/>
    <property type="match status" value="1"/>
</dbReference>
<dbReference type="Gene3D" id="3.40.50.300">
    <property type="entry name" value="P-loop containing nucleotide triphosphate hydrolases"/>
    <property type="match status" value="1"/>
</dbReference>
<reference evidence="2" key="2">
    <citation type="journal article" date="2021" name="PeerJ">
        <title>Extensive microbial diversity within the chicken gut microbiome revealed by metagenomics and culture.</title>
        <authorList>
            <person name="Gilroy R."/>
            <person name="Ravi A."/>
            <person name="Getino M."/>
            <person name="Pursley I."/>
            <person name="Horton D.L."/>
            <person name="Alikhan N.F."/>
            <person name="Baker D."/>
            <person name="Gharbi K."/>
            <person name="Hall N."/>
            <person name="Watson M."/>
            <person name="Adriaenssens E.M."/>
            <person name="Foster-Nyarko E."/>
            <person name="Jarju S."/>
            <person name="Secka A."/>
            <person name="Antonio M."/>
            <person name="Oren A."/>
            <person name="Chaudhuri R.R."/>
            <person name="La Ragione R."/>
            <person name="Hildebrand F."/>
            <person name="Pallen M.J."/>
        </authorList>
    </citation>
    <scope>NUCLEOTIDE SEQUENCE</scope>
    <source>
        <strain evidence="2">7463</strain>
    </source>
</reference>
<dbReference type="EMBL" id="DVMY01000067">
    <property type="protein sequence ID" value="HIU37433.1"/>
    <property type="molecule type" value="Genomic_DNA"/>
</dbReference>
<proteinExistence type="predicted"/>
<protein>
    <submittedName>
        <fullName evidence="2">ATP-binding protein</fullName>
    </submittedName>
</protein>
<dbReference type="GO" id="GO:0006260">
    <property type="term" value="P:DNA replication"/>
    <property type="evidence" value="ECO:0007669"/>
    <property type="project" value="TreeGrafter"/>
</dbReference>
<keyword evidence="2" id="KW-0067">ATP-binding</keyword>
<organism evidence="2 3">
    <name type="scientific">Candidatus Aphodousia faecigallinarum</name>
    <dbReference type="NCBI Taxonomy" id="2840677"/>
    <lineage>
        <taxon>Bacteria</taxon>
        <taxon>Pseudomonadati</taxon>
        <taxon>Pseudomonadota</taxon>
        <taxon>Betaproteobacteria</taxon>
        <taxon>Burkholderiales</taxon>
        <taxon>Sutterellaceae</taxon>
        <taxon>Sutterellaceae incertae sedis</taxon>
        <taxon>Candidatus Aphodousia</taxon>
    </lineage>
</organism>
<reference evidence="2" key="1">
    <citation type="submission" date="2020-10" db="EMBL/GenBank/DDBJ databases">
        <authorList>
            <person name="Gilroy R."/>
        </authorList>
    </citation>
    <scope>NUCLEOTIDE SEQUENCE</scope>
    <source>
        <strain evidence="2">7463</strain>
    </source>
</reference>
<dbReference type="InterPro" id="IPR027417">
    <property type="entry name" value="P-loop_NTPase"/>
</dbReference>
<dbReference type="InterPro" id="IPR002611">
    <property type="entry name" value="IstB_ATP-bd"/>
</dbReference>
<dbReference type="GO" id="GO:0005524">
    <property type="term" value="F:ATP binding"/>
    <property type="evidence" value="ECO:0007669"/>
    <property type="project" value="UniProtKB-KW"/>
</dbReference>
<evidence type="ECO:0000259" key="1">
    <source>
        <dbReference type="Pfam" id="PF01695"/>
    </source>
</evidence>
<name>A0A9D1IHJ4_9BURK</name>
<dbReference type="Proteomes" id="UP000824083">
    <property type="component" value="Unassembled WGS sequence"/>
</dbReference>